<organism evidence="6 7">
    <name type="scientific">Marasmius oreades</name>
    <name type="common">fairy-ring Marasmius</name>
    <dbReference type="NCBI Taxonomy" id="181124"/>
    <lineage>
        <taxon>Eukaryota</taxon>
        <taxon>Fungi</taxon>
        <taxon>Dikarya</taxon>
        <taxon>Basidiomycota</taxon>
        <taxon>Agaricomycotina</taxon>
        <taxon>Agaricomycetes</taxon>
        <taxon>Agaricomycetidae</taxon>
        <taxon>Agaricales</taxon>
        <taxon>Marasmiineae</taxon>
        <taxon>Marasmiaceae</taxon>
        <taxon>Marasmius</taxon>
    </lineage>
</organism>
<reference evidence="6" key="1">
    <citation type="journal article" date="2021" name="Genome Biol. Evol.">
        <title>The assembled and annotated genome of the fairy-ring fungus Marasmius oreades.</title>
        <authorList>
            <person name="Hiltunen M."/>
            <person name="Ament-Velasquez S.L."/>
            <person name="Johannesson H."/>
        </authorList>
    </citation>
    <scope>NUCLEOTIDE SEQUENCE</scope>
    <source>
        <strain evidence="6">03SP1</strain>
    </source>
</reference>
<dbReference type="InterPro" id="IPR002893">
    <property type="entry name" value="Znf_MYND"/>
</dbReference>
<keyword evidence="4" id="KW-0812">Transmembrane</keyword>
<dbReference type="GO" id="GO:0008270">
    <property type="term" value="F:zinc ion binding"/>
    <property type="evidence" value="ECO:0007669"/>
    <property type="project" value="UniProtKB-KW"/>
</dbReference>
<feature type="domain" description="MYND-type" evidence="5">
    <location>
        <begin position="28"/>
        <end position="47"/>
    </location>
</feature>
<dbReference type="EMBL" id="CM032181">
    <property type="protein sequence ID" value="KAG7098984.1"/>
    <property type="molecule type" value="Genomic_DNA"/>
</dbReference>
<dbReference type="Gene3D" id="6.10.140.2220">
    <property type="match status" value="1"/>
</dbReference>
<keyword evidence="4" id="KW-0472">Membrane</keyword>
<dbReference type="SUPFAM" id="SSF144232">
    <property type="entry name" value="HIT/MYND zinc finger-like"/>
    <property type="match status" value="1"/>
</dbReference>
<keyword evidence="7" id="KW-1185">Reference proteome</keyword>
<evidence type="ECO:0000256" key="4">
    <source>
        <dbReference type="SAM" id="Phobius"/>
    </source>
</evidence>
<dbReference type="OrthoDB" id="2831360at2759"/>
<dbReference type="AlphaFoldDB" id="A0A9P8AEU4"/>
<accession>A0A9P8AEU4</accession>
<proteinExistence type="predicted"/>
<evidence type="ECO:0000313" key="7">
    <source>
        <dbReference type="Proteomes" id="UP001049176"/>
    </source>
</evidence>
<keyword evidence="1" id="KW-0479">Metal-binding</keyword>
<protein>
    <recommendedName>
        <fullName evidence="5">MYND-type domain-containing protein</fullName>
    </recommendedName>
</protein>
<dbReference type="RefSeq" id="XP_043015454.1">
    <property type="nucleotide sequence ID" value="XM_043146749.1"/>
</dbReference>
<comment type="caution">
    <text evidence="6">The sequence shown here is derived from an EMBL/GenBank/DDBJ whole genome shotgun (WGS) entry which is preliminary data.</text>
</comment>
<dbReference type="Pfam" id="PF01753">
    <property type="entry name" value="zf-MYND"/>
    <property type="match status" value="1"/>
</dbReference>
<evidence type="ECO:0000256" key="2">
    <source>
        <dbReference type="ARBA" id="ARBA00022771"/>
    </source>
</evidence>
<dbReference type="KEGG" id="more:E1B28_000870"/>
<feature type="transmembrane region" description="Helical" evidence="4">
    <location>
        <begin position="18"/>
        <end position="35"/>
    </location>
</feature>
<evidence type="ECO:0000259" key="5">
    <source>
        <dbReference type="Pfam" id="PF01753"/>
    </source>
</evidence>
<keyword evidence="3" id="KW-0862">Zinc</keyword>
<name>A0A9P8AEU4_9AGAR</name>
<keyword evidence="4" id="KW-1133">Transmembrane helix</keyword>
<dbReference type="Proteomes" id="UP001049176">
    <property type="component" value="Chromosome 1"/>
</dbReference>
<gene>
    <name evidence="6" type="ORF">E1B28_000870</name>
</gene>
<sequence>MLIGYSASSTVLDLWQPIWFPITVVLTVPYCSVTCQRQDWSSHKKQCLTFLADKVMNYKGTTFGEKAPKGKASKGRRTRLMRIVPSLFIESQKQMLHVEVRSSVI</sequence>
<dbReference type="GeneID" id="66069946"/>
<evidence type="ECO:0000313" key="6">
    <source>
        <dbReference type="EMBL" id="KAG7098984.1"/>
    </source>
</evidence>
<keyword evidence="2" id="KW-0863">Zinc-finger</keyword>
<evidence type="ECO:0000256" key="3">
    <source>
        <dbReference type="ARBA" id="ARBA00022833"/>
    </source>
</evidence>
<evidence type="ECO:0000256" key="1">
    <source>
        <dbReference type="ARBA" id="ARBA00022723"/>
    </source>
</evidence>